<dbReference type="GO" id="GO:0005524">
    <property type="term" value="F:ATP binding"/>
    <property type="evidence" value="ECO:0007669"/>
    <property type="project" value="UniProtKB-UniRule"/>
</dbReference>
<evidence type="ECO:0000259" key="7">
    <source>
        <dbReference type="Pfam" id="PF01171"/>
    </source>
</evidence>
<accession>C5CES7</accession>
<evidence type="ECO:0000256" key="4">
    <source>
        <dbReference type="ARBA" id="ARBA00022840"/>
    </source>
</evidence>
<dbReference type="EC" id="6.3.4.19" evidence="6"/>
<dbReference type="HOGENOM" id="CLU_018869_0_1_0"/>
<dbReference type="GO" id="GO:0005737">
    <property type="term" value="C:cytoplasm"/>
    <property type="evidence" value="ECO:0007669"/>
    <property type="project" value="UniProtKB-SubCell"/>
</dbReference>
<dbReference type="PANTHER" id="PTHR43033:SF1">
    <property type="entry name" value="TRNA(ILE)-LYSIDINE SYNTHASE-RELATED"/>
    <property type="match status" value="1"/>
</dbReference>
<dbReference type="GO" id="GO:0032267">
    <property type="term" value="F:tRNA(Ile)-lysidine synthase activity"/>
    <property type="evidence" value="ECO:0007669"/>
    <property type="project" value="UniProtKB-EC"/>
</dbReference>
<dbReference type="Gene3D" id="3.40.50.620">
    <property type="entry name" value="HUPs"/>
    <property type="match status" value="1"/>
</dbReference>
<dbReference type="InterPro" id="IPR012094">
    <property type="entry name" value="tRNA_Ile_lys_synt"/>
</dbReference>
<dbReference type="PANTHER" id="PTHR43033">
    <property type="entry name" value="TRNA(ILE)-LYSIDINE SYNTHASE-RELATED"/>
    <property type="match status" value="1"/>
</dbReference>
<dbReference type="NCBIfam" id="TIGR02432">
    <property type="entry name" value="lysidine_TilS_N"/>
    <property type="match status" value="1"/>
</dbReference>
<reference evidence="8 9" key="1">
    <citation type="submission" date="2009-06" db="EMBL/GenBank/DDBJ databases">
        <title>Complete sequence of Thermotogales bacterium TBF 19.5.1.</title>
        <authorList>
            <consortium name="US DOE Joint Genome Institute"/>
            <person name="Lucas S."/>
            <person name="Copeland A."/>
            <person name="Lapidus A."/>
            <person name="Glavina del Rio T."/>
            <person name="Tice H."/>
            <person name="Bruce D."/>
            <person name="Goodwin L."/>
            <person name="Pitluck S."/>
            <person name="Chertkov O."/>
            <person name="Brettin T."/>
            <person name="Detter J.C."/>
            <person name="Han C."/>
            <person name="Schmutz J."/>
            <person name="Larimer F."/>
            <person name="Land M."/>
            <person name="Hauser L."/>
            <person name="Kyrpides N."/>
            <person name="Ovchinnikova G."/>
            <person name="Noll K."/>
        </authorList>
    </citation>
    <scope>NUCLEOTIDE SEQUENCE [LARGE SCALE GENOMIC DNA]</scope>
    <source>
        <strain evidence="9">ATCC BAA-1733 / DSM 21960 / TBF 19.5.1</strain>
    </source>
</reference>
<evidence type="ECO:0000313" key="9">
    <source>
        <dbReference type="Proteomes" id="UP000002382"/>
    </source>
</evidence>
<evidence type="ECO:0000256" key="5">
    <source>
        <dbReference type="ARBA" id="ARBA00048539"/>
    </source>
</evidence>
<dbReference type="OrthoDB" id="9807403at2"/>
<dbReference type="AlphaFoldDB" id="C5CES7"/>
<dbReference type="STRING" id="521045.Kole_1567"/>
<dbReference type="InterPro" id="IPR012795">
    <property type="entry name" value="tRNA_Ile_lys_synt_N"/>
</dbReference>
<dbReference type="HAMAP" id="MF_01161">
    <property type="entry name" value="tRNA_Ile_lys_synt"/>
    <property type="match status" value="1"/>
</dbReference>
<dbReference type="RefSeq" id="WP_015868902.1">
    <property type="nucleotide sequence ID" value="NC_012785.1"/>
</dbReference>
<keyword evidence="4 6" id="KW-0067">ATP-binding</keyword>
<keyword evidence="6" id="KW-0963">Cytoplasm</keyword>
<sequence>MTGFEKKVFEFIDRWGLIKQGEKILVAVSGGKDSMALLHFLVSKKERLGCEICVANMDHGLRDDSGREEAVMIASFCEKHDVPFYHERRDVTQYHKNNRGLSLEEAARIVRYDFLFNAREKLGADKIALAHHLNDLVETMLMRIARGTGLKGVISMKPMNNSIIRPLLSVGVQEILDYVTINMIPYKEDPTNVLEVYDRNFIRMRIVPLFKELNASFEDAIYRFYMNIMESYNIIEEKVRSFISSLETETENGKVQRCFGELDIFLKEQDALVAEVVREIVMRLSEDGYPPSRERIEAFMKLLGKQDRRWTIEFKEDIKSSRLGKYIFFYRGDLFESMKDDVDEVIEKLPVRVSTRFGEIILNYEKGKLELKEKFDGKKVCPCTLKVLKFPLRFRRVKCEDRMIPFGSKKEKEVFKIIKESGMTGFITRIPVLENADGTILWVPGIRAAEQCRVSDSEDGYALFRFERR</sequence>
<keyword evidence="3 6" id="KW-0547">Nucleotide-binding</keyword>
<evidence type="ECO:0000256" key="6">
    <source>
        <dbReference type="HAMAP-Rule" id="MF_01161"/>
    </source>
</evidence>
<keyword evidence="1 6" id="KW-0436">Ligase</keyword>
<evidence type="ECO:0000313" key="8">
    <source>
        <dbReference type="EMBL" id="ACR80257.1"/>
    </source>
</evidence>
<comment type="catalytic activity">
    <reaction evidence="5 6">
        <text>cytidine(34) in tRNA(Ile2) + L-lysine + ATP = lysidine(34) in tRNA(Ile2) + AMP + diphosphate + H(+)</text>
        <dbReference type="Rhea" id="RHEA:43744"/>
        <dbReference type="Rhea" id="RHEA-COMP:10625"/>
        <dbReference type="Rhea" id="RHEA-COMP:10670"/>
        <dbReference type="ChEBI" id="CHEBI:15378"/>
        <dbReference type="ChEBI" id="CHEBI:30616"/>
        <dbReference type="ChEBI" id="CHEBI:32551"/>
        <dbReference type="ChEBI" id="CHEBI:33019"/>
        <dbReference type="ChEBI" id="CHEBI:82748"/>
        <dbReference type="ChEBI" id="CHEBI:83665"/>
        <dbReference type="ChEBI" id="CHEBI:456215"/>
        <dbReference type="EC" id="6.3.4.19"/>
    </reaction>
</comment>
<dbReference type="KEGG" id="kol:Kole_1567"/>
<comment type="domain">
    <text evidence="6">The N-terminal region contains the highly conserved SGGXDS motif, predicted to be a P-loop motif involved in ATP binding.</text>
</comment>
<organism evidence="8 9">
    <name type="scientific">Kosmotoga olearia (strain ATCC BAA-1733 / DSM 21960 / TBF 19.5.1)</name>
    <dbReference type="NCBI Taxonomy" id="521045"/>
    <lineage>
        <taxon>Bacteria</taxon>
        <taxon>Thermotogati</taxon>
        <taxon>Thermotogota</taxon>
        <taxon>Thermotogae</taxon>
        <taxon>Kosmotogales</taxon>
        <taxon>Kosmotogaceae</taxon>
        <taxon>Kosmotoga</taxon>
    </lineage>
</organism>
<keyword evidence="9" id="KW-1185">Reference proteome</keyword>
<proteinExistence type="inferred from homology"/>
<dbReference type="GO" id="GO:0006400">
    <property type="term" value="P:tRNA modification"/>
    <property type="evidence" value="ECO:0007669"/>
    <property type="project" value="UniProtKB-UniRule"/>
</dbReference>
<evidence type="ECO:0000256" key="1">
    <source>
        <dbReference type="ARBA" id="ARBA00022598"/>
    </source>
</evidence>
<dbReference type="SUPFAM" id="SSF52402">
    <property type="entry name" value="Adenine nucleotide alpha hydrolases-like"/>
    <property type="match status" value="1"/>
</dbReference>
<reference evidence="8 9" key="2">
    <citation type="journal article" date="2011" name="J. Bacteriol.">
        <title>Genome Sequence of Kosmotoga olearia Strain TBF 19.5.1, a Thermophilic Bacterium with a Wide Growth Temperature Range, Isolated from the Troll B Oil Platform in the North Sea.</title>
        <authorList>
            <person name="Swithers K.S."/>
            <person name="Dipippo J.L."/>
            <person name="Bruce D.C."/>
            <person name="Detter C."/>
            <person name="Tapia R."/>
            <person name="Han S."/>
            <person name="Goodwin L.A."/>
            <person name="Han J."/>
            <person name="Woyke T."/>
            <person name="Pitluck S."/>
            <person name="Pennacchio L."/>
            <person name="Nolan M."/>
            <person name="Mikhailova N."/>
            <person name="Land M.L."/>
            <person name="Nesbo C.L."/>
            <person name="Gogarten J.P."/>
            <person name="Noll K.M."/>
        </authorList>
    </citation>
    <scope>NUCLEOTIDE SEQUENCE [LARGE SCALE GENOMIC DNA]</scope>
    <source>
        <strain evidence="9">ATCC BAA-1733 / DSM 21960 / TBF 19.5.1</strain>
    </source>
</reference>
<name>C5CES7_KOSOT</name>
<feature type="domain" description="tRNA(Ile)-lysidine/2-thiocytidine synthase N-terminal" evidence="7">
    <location>
        <begin position="23"/>
        <end position="204"/>
    </location>
</feature>
<evidence type="ECO:0000256" key="2">
    <source>
        <dbReference type="ARBA" id="ARBA00022694"/>
    </source>
</evidence>
<protein>
    <recommendedName>
        <fullName evidence="6">tRNA(Ile)-lysidine synthase</fullName>
        <ecNumber evidence="6">6.3.4.19</ecNumber>
    </recommendedName>
    <alternativeName>
        <fullName evidence="6">tRNA(Ile)-2-lysyl-cytidine synthase</fullName>
    </alternativeName>
    <alternativeName>
        <fullName evidence="6">tRNA(Ile)-lysidine synthetase</fullName>
    </alternativeName>
</protein>
<evidence type="ECO:0000256" key="3">
    <source>
        <dbReference type="ARBA" id="ARBA00022741"/>
    </source>
</evidence>
<gene>
    <name evidence="6" type="primary">tilS</name>
    <name evidence="8" type="ordered locus">Kole_1567</name>
</gene>
<keyword evidence="2 6" id="KW-0819">tRNA processing</keyword>
<comment type="subcellular location">
    <subcellularLocation>
        <location evidence="6">Cytoplasm</location>
    </subcellularLocation>
</comment>
<comment type="similarity">
    <text evidence="6">Belongs to the tRNA(Ile)-lysidine synthase family.</text>
</comment>
<dbReference type="InterPro" id="IPR014729">
    <property type="entry name" value="Rossmann-like_a/b/a_fold"/>
</dbReference>
<feature type="binding site" evidence="6">
    <location>
        <begin position="29"/>
        <end position="34"/>
    </location>
    <ligand>
        <name>ATP</name>
        <dbReference type="ChEBI" id="CHEBI:30616"/>
    </ligand>
</feature>
<dbReference type="eggNOG" id="COG0037">
    <property type="taxonomic scope" value="Bacteria"/>
</dbReference>
<dbReference type="Proteomes" id="UP000002382">
    <property type="component" value="Chromosome"/>
</dbReference>
<dbReference type="InterPro" id="IPR011063">
    <property type="entry name" value="TilS/TtcA_N"/>
</dbReference>
<comment type="function">
    <text evidence="6">Ligates lysine onto the cytidine present at position 34 of the AUA codon-specific tRNA(Ile) that contains the anticodon CAU, in an ATP-dependent manner. Cytidine is converted to lysidine, thus changing the amino acid specificity of the tRNA from methionine to isoleucine.</text>
</comment>
<dbReference type="EMBL" id="CP001634">
    <property type="protein sequence ID" value="ACR80257.1"/>
    <property type="molecule type" value="Genomic_DNA"/>
</dbReference>
<dbReference type="CDD" id="cd01992">
    <property type="entry name" value="TilS_N"/>
    <property type="match status" value="1"/>
</dbReference>
<dbReference type="Pfam" id="PF01171">
    <property type="entry name" value="ATP_bind_3"/>
    <property type="match status" value="1"/>
</dbReference>